<evidence type="ECO:0000313" key="2">
    <source>
        <dbReference type="Proteomes" id="UP000008068"/>
    </source>
</evidence>
<proteinExistence type="predicted"/>
<keyword evidence="2" id="KW-1185">Reference proteome</keyword>
<organism evidence="2">
    <name type="scientific">Caenorhabditis brenneri</name>
    <name type="common">Nematode worm</name>
    <dbReference type="NCBI Taxonomy" id="135651"/>
    <lineage>
        <taxon>Eukaryota</taxon>
        <taxon>Metazoa</taxon>
        <taxon>Ecdysozoa</taxon>
        <taxon>Nematoda</taxon>
        <taxon>Chromadorea</taxon>
        <taxon>Rhabditida</taxon>
        <taxon>Rhabditina</taxon>
        <taxon>Rhabditomorpha</taxon>
        <taxon>Rhabditoidea</taxon>
        <taxon>Rhabditidae</taxon>
        <taxon>Peloderinae</taxon>
        <taxon>Caenorhabditis</taxon>
    </lineage>
</organism>
<dbReference type="OrthoDB" id="5835829at2759"/>
<protein>
    <submittedName>
        <fullName evidence="1">Uncharacterized protein</fullName>
    </submittedName>
</protein>
<gene>
    <name evidence="1" type="ORF">CAEBREN_30670</name>
</gene>
<dbReference type="EMBL" id="GL379809">
    <property type="protein sequence ID" value="EGT42474.1"/>
    <property type="molecule type" value="Genomic_DNA"/>
</dbReference>
<dbReference type="Proteomes" id="UP000008068">
    <property type="component" value="Unassembled WGS sequence"/>
</dbReference>
<evidence type="ECO:0000313" key="1">
    <source>
        <dbReference type="EMBL" id="EGT42474.1"/>
    </source>
</evidence>
<dbReference type="STRING" id="135651.G0MS89"/>
<dbReference type="InParanoid" id="G0MS89"/>
<dbReference type="HOGENOM" id="CLU_3225075_0_0_1"/>
<reference evidence="2" key="1">
    <citation type="submission" date="2011-07" db="EMBL/GenBank/DDBJ databases">
        <authorList>
            <consortium name="Caenorhabditis brenneri Sequencing and Analysis Consortium"/>
            <person name="Wilson R.K."/>
        </authorList>
    </citation>
    <scope>NUCLEOTIDE SEQUENCE [LARGE SCALE GENOMIC DNA]</scope>
    <source>
        <strain evidence="2">PB2801</strain>
    </source>
</reference>
<dbReference type="Gene3D" id="3.40.50.2000">
    <property type="entry name" value="Glycogen Phosphorylase B"/>
    <property type="match status" value="1"/>
</dbReference>
<accession>G0MS89</accession>
<dbReference type="AlphaFoldDB" id="G0MS89"/>
<name>G0MS89_CAEBE</name>
<sequence length="44" mass="5234">MNVSSWRNEKLSDRLNKILDKNKKTVYISFGSVIRSIDMPEEYK</sequence>